<accession>A0AAE0YQH5</accession>
<reference evidence="1" key="1">
    <citation type="journal article" date="2023" name="G3 (Bethesda)">
        <title>A reference genome for the long-term kleptoplast-retaining sea slug Elysia crispata morphotype clarki.</title>
        <authorList>
            <person name="Eastman K.E."/>
            <person name="Pendleton A.L."/>
            <person name="Shaikh M.A."/>
            <person name="Suttiyut T."/>
            <person name="Ogas R."/>
            <person name="Tomko P."/>
            <person name="Gavelis G."/>
            <person name="Widhalm J.R."/>
            <person name="Wisecaver J.H."/>
        </authorList>
    </citation>
    <scope>NUCLEOTIDE SEQUENCE</scope>
    <source>
        <strain evidence="1">ECLA1</strain>
    </source>
</reference>
<organism evidence="1 2">
    <name type="scientific">Elysia crispata</name>
    <name type="common">lettuce slug</name>
    <dbReference type="NCBI Taxonomy" id="231223"/>
    <lineage>
        <taxon>Eukaryota</taxon>
        <taxon>Metazoa</taxon>
        <taxon>Spiralia</taxon>
        <taxon>Lophotrochozoa</taxon>
        <taxon>Mollusca</taxon>
        <taxon>Gastropoda</taxon>
        <taxon>Heterobranchia</taxon>
        <taxon>Euthyneura</taxon>
        <taxon>Panpulmonata</taxon>
        <taxon>Sacoglossa</taxon>
        <taxon>Placobranchoidea</taxon>
        <taxon>Plakobranchidae</taxon>
        <taxon>Elysia</taxon>
    </lineage>
</organism>
<sequence>MDLSNPLHGSHQSILRITSIHPKESFANLFSLHREFNREWLNSLTAGRGKLKILVGGMWLGGEEKMTEKN</sequence>
<evidence type="ECO:0000313" key="2">
    <source>
        <dbReference type="Proteomes" id="UP001283361"/>
    </source>
</evidence>
<gene>
    <name evidence="1" type="ORF">RRG08_024237</name>
</gene>
<proteinExistence type="predicted"/>
<keyword evidence="2" id="KW-1185">Reference proteome</keyword>
<dbReference type="AlphaFoldDB" id="A0AAE0YQH5"/>
<protein>
    <submittedName>
        <fullName evidence="1">Uncharacterized protein</fullName>
    </submittedName>
</protein>
<comment type="caution">
    <text evidence="1">The sequence shown here is derived from an EMBL/GenBank/DDBJ whole genome shotgun (WGS) entry which is preliminary data.</text>
</comment>
<dbReference type="Proteomes" id="UP001283361">
    <property type="component" value="Unassembled WGS sequence"/>
</dbReference>
<evidence type="ECO:0000313" key="1">
    <source>
        <dbReference type="EMBL" id="KAK3754164.1"/>
    </source>
</evidence>
<name>A0AAE0YQH5_9GAST</name>
<dbReference type="EMBL" id="JAWDGP010005686">
    <property type="protein sequence ID" value="KAK3754164.1"/>
    <property type="molecule type" value="Genomic_DNA"/>
</dbReference>